<feature type="transmembrane region" description="Helical" evidence="14">
    <location>
        <begin position="363"/>
        <end position="383"/>
    </location>
</feature>
<evidence type="ECO:0000256" key="1">
    <source>
        <dbReference type="ARBA" id="ARBA00001960"/>
    </source>
</evidence>
<keyword evidence="10 12" id="KW-0186">Copper</keyword>
<dbReference type="eggNOG" id="COG2132">
    <property type="taxonomic scope" value="Bacteria"/>
</dbReference>
<evidence type="ECO:0000256" key="4">
    <source>
        <dbReference type="ARBA" id="ARBA00011233"/>
    </source>
</evidence>
<dbReference type="GO" id="GO:0005507">
    <property type="term" value="F:copper ion binding"/>
    <property type="evidence" value="ECO:0007669"/>
    <property type="project" value="InterPro"/>
</dbReference>
<feature type="transmembrane region" description="Helical" evidence="14">
    <location>
        <begin position="91"/>
        <end position="111"/>
    </location>
</feature>
<dbReference type="PRINTS" id="PR00695">
    <property type="entry name" value="CUNO2RDTASE"/>
</dbReference>
<feature type="compositionally biased region" description="Polar residues" evidence="13">
    <location>
        <begin position="646"/>
        <end position="671"/>
    </location>
</feature>
<comment type="caution">
    <text evidence="16">The sequence shown here is derived from an EMBL/GenBank/DDBJ whole genome shotgun (WGS) entry which is preliminary data.</text>
</comment>
<keyword evidence="7 12" id="KW-0479">Metal-binding</keyword>
<dbReference type="STRING" id="857290.HMPREF9156_00353"/>
<feature type="transmembrane region" description="Helical" evidence="14">
    <location>
        <begin position="228"/>
        <end position="248"/>
    </location>
</feature>
<evidence type="ECO:0000256" key="7">
    <source>
        <dbReference type="ARBA" id="ARBA00022723"/>
    </source>
</evidence>
<evidence type="ECO:0000256" key="5">
    <source>
        <dbReference type="ARBA" id="ARBA00011882"/>
    </source>
</evidence>
<dbReference type="AlphaFoldDB" id="J0X174"/>
<feature type="domain" description="Plastocyanin-like" evidence="15">
    <location>
        <begin position="719"/>
        <end position="830"/>
    </location>
</feature>
<feature type="transmembrane region" description="Helical" evidence="14">
    <location>
        <begin position="482"/>
        <end position="504"/>
    </location>
</feature>
<feature type="transmembrane region" description="Helical" evidence="14">
    <location>
        <begin position="201"/>
        <end position="222"/>
    </location>
</feature>
<dbReference type="OrthoDB" id="345021at2"/>
<comment type="cofactor">
    <cofactor evidence="2 12">
        <name>Cu(2+)</name>
        <dbReference type="ChEBI" id="CHEBI:29036"/>
    </cofactor>
</comment>
<evidence type="ECO:0000256" key="11">
    <source>
        <dbReference type="ARBA" id="ARBA00049340"/>
    </source>
</evidence>
<evidence type="ECO:0000256" key="13">
    <source>
        <dbReference type="SAM" id="MobiDB-lite"/>
    </source>
</evidence>
<comment type="catalytic activity">
    <reaction evidence="11">
        <text>nitric oxide + Fe(III)-[cytochrome c] + H2O = Fe(II)-[cytochrome c] + nitrite + 2 H(+)</text>
        <dbReference type="Rhea" id="RHEA:15233"/>
        <dbReference type="Rhea" id="RHEA-COMP:10350"/>
        <dbReference type="Rhea" id="RHEA-COMP:14399"/>
        <dbReference type="ChEBI" id="CHEBI:15377"/>
        <dbReference type="ChEBI" id="CHEBI:15378"/>
        <dbReference type="ChEBI" id="CHEBI:16301"/>
        <dbReference type="ChEBI" id="CHEBI:16480"/>
        <dbReference type="ChEBI" id="CHEBI:29033"/>
        <dbReference type="ChEBI" id="CHEBI:29034"/>
        <dbReference type="EC" id="1.7.2.1"/>
    </reaction>
</comment>
<gene>
    <name evidence="16" type="ORF">HMPREF9156_00353</name>
</gene>
<sequence>MKDFDTINGPRRTGHSVAFPWPRFFLLICAGLAALAGTFAALLRSNLPSPVTRPPLADAHGALMVFGFLGTAICLERGVAFRAGSPRKPAWGFLAPLSEALGMLSMILIMMRVVPMSLWQLVPGIFWAAGMSLLSAVYAVIWTRQHSVSVLIQLLGSAAGTCSAGLWASGINASALAPWWMVFLVLTIVGERLELAHVSFVGMYVEPVLTASSAAAVLSLPLQLMLPSAGYAVLGLALLALLVTMLLNDTAIKTWKVRGVTGFMGVCMLLGYAWALFASILWIFGVYGDNGYWADMGIHALTLGFTISMVIAHVCVIVPSVIRRAMPYSPVLWLPLTLLHLGLVLRLLGAVRGVSALWQTGDFIDVIAVFSLILCVLGMNIYAASRRRRNKRPAAHPASSAVVAGPAGLAGAVSSRREISAAHPSGHPEGPEQPHREDSRHLKHSEGSGPPAAQKPGRERVRRRVTQTHSDISDYARSRRTFFTVSGWSVLCTAAVLLVCSLIIGMHPALVANQGGASGSPSLPQGLQGLQGQGQHTAAVAPTGKTTTVKLRVGADGMSFAPARLAVPAGNRLVIEFSNTGDQTHDLVVDNGATTGRVSPGEVKKLDAGVIAYSMEGWCSLAGHRQMGMSLHIAALDNEGNEIAGPSSQRGSHVEQPSGSDSNAQPSTPVPSSAALRRQAEKSAPYDPRMPDYTDSQSTQSSGSINGMQGVVRRVTMTVTEAKITVAEGFTQTVMRYNGTIPGPVLRGKVGDVFEVTLVNKGSMDHSLDFHAGDDAAPDKAMRSVKPGKSLAYTFRASRAGIWMYHCSTAPMTVHIAGGMYGAVVIEPQAGLPRVDKEYVLVGGEMYLGGNGKGADTQKIARMVPDIAVFNGRAFQYDAHPLTAQTGKRIRIWVMNDGISCSMPFHVIGAQFSSVWTEGRYTVKDNSSGSGAMEHNTGAQVLPLMPAQGGFVEIDFQTPGRYPFVNHSMGLAEKGQHGYIDVSK</sequence>
<feature type="transmembrane region" description="Helical" evidence="14">
    <location>
        <begin position="296"/>
        <end position="319"/>
    </location>
</feature>
<comment type="subunit">
    <text evidence="4">Homotrimer.</text>
</comment>
<dbReference type="CDD" id="cd11020">
    <property type="entry name" value="CuRO_1_CuNIR"/>
    <property type="match status" value="1"/>
</dbReference>
<comment type="cofactor">
    <cofactor evidence="1 12">
        <name>Cu(+)</name>
        <dbReference type="ChEBI" id="CHEBI:49552"/>
    </cofactor>
</comment>
<feature type="region of interest" description="Disordered" evidence="13">
    <location>
        <begin position="641"/>
        <end position="709"/>
    </location>
</feature>
<accession>J0X174</accession>
<feature type="transmembrane region" description="Helical" evidence="14">
    <location>
        <begin position="117"/>
        <end position="141"/>
    </location>
</feature>
<dbReference type="RefSeq" id="WP_007147421.1">
    <property type="nucleotide sequence ID" value="NZ_AKCI01000001.1"/>
</dbReference>
<evidence type="ECO:0000256" key="12">
    <source>
        <dbReference type="PIRSR" id="PIRSR601287-1"/>
    </source>
</evidence>
<evidence type="ECO:0000256" key="8">
    <source>
        <dbReference type="ARBA" id="ARBA00022737"/>
    </source>
</evidence>
<keyword evidence="8" id="KW-0677">Repeat</keyword>
<feature type="binding site" description="type 1 copper site" evidence="12">
    <location>
        <position position="815"/>
    </location>
    <ligand>
        <name>Cu cation</name>
        <dbReference type="ChEBI" id="CHEBI:23378"/>
        <label>1</label>
    </ligand>
</feature>
<dbReference type="InterPro" id="IPR045087">
    <property type="entry name" value="Cu-oxidase_fam"/>
</dbReference>
<feature type="transmembrane region" description="Helical" evidence="14">
    <location>
        <begin position="173"/>
        <end position="189"/>
    </location>
</feature>
<dbReference type="Gene3D" id="2.60.40.420">
    <property type="entry name" value="Cupredoxins - blue copper proteins"/>
    <property type="match status" value="3"/>
</dbReference>
<proteinExistence type="inferred from homology"/>
<evidence type="ECO:0000313" key="17">
    <source>
        <dbReference type="Proteomes" id="UP000006415"/>
    </source>
</evidence>
<keyword evidence="14" id="KW-0472">Membrane</keyword>
<dbReference type="EC" id="1.7.2.1" evidence="5"/>
<dbReference type="EMBL" id="AGZS01000001">
    <property type="protein sequence ID" value="EJD65589.1"/>
    <property type="molecule type" value="Genomic_DNA"/>
</dbReference>
<dbReference type="CDD" id="cd04208">
    <property type="entry name" value="CuRO_2_CuNIR"/>
    <property type="match status" value="1"/>
</dbReference>
<feature type="transmembrane region" description="Helical" evidence="14">
    <location>
        <begin position="331"/>
        <end position="351"/>
    </location>
</feature>
<dbReference type="SUPFAM" id="SSF49503">
    <property type="entry name" value="Cupredoxins"/>
    <property type="match status" value="3"/>
</dbReference>
<feature type="transmembrane region" description="Helical" evidence="14">
    <location>
        <begin position="62"/>
        <end position="79"/>
    </location>
</feature>
<dbReference type="Pfam" id="PF07732">
    <property type="entry name" value="Cu-oxidase_3"/>
    <property type="match status" value="1"/>
</dbReference>
<comment type="similarity">
    <text evidence="3">Belongs to the multicopper oxidase family.</text>
</comment>
<keyword evidence="14" id="KW-0812">Transmembrane</keyword>
<organism evidence="16 17">
    <name type="scientific">Scardovia wiggsiae F0424</name>
    <dbReference type="NCBI Taxonomy" id="857290"/>
    <lineage>
        <taxon>Bacteria</taxon>
        <taxon>Bacillati</taxon>
        <taxon>Actinomycetota</taxon>
        <taxon>Actinomycetes</taxon>
        <taxon>Bifidobacteriales</taxon>
        <taxon>Bifidobacteriaceae</taxon>
        <taxon>Scardovia</taxon>
    </lineage>
</organism>
<dbReference type="InterPro" id="IPR001287">
    <property type="entry name" value="NO2-reductase_Cu"/>
</dbReference>
<protein>
    <recommendedName>
        <fullName evidence="6">Copper-containing nitrite reductase</fullName>
        <ecNumber evidence="5">1.7.2.1</ecNumber>
    </recommendedName>
</protein>
<dbReference type="Proteomes" id="UP000006415">
    <property type="component" value="Unassembled WGS sequence"/>
</dbReference>
<keyword evidence="17" id="KW-1185">Reference proteome</keyword>
<reference evidence="16 17" key="1">
    <citation type="submission" date="2012-01" db="EMBL/GenBank/DDBJ databases">
        <title>The Genome Sequence of Scardovia wiggsiae F0424.</title>
        <authorList>
            <consortium name="The Broad Institute Genome Sequencing Platform"/>
            <person name="Earl A."/>
            <person name="Ward D."/>
            <person name="Feldgarden M."/>
            <person name="Gevers D."/>
            <person name="Izard J."/>
            <person name="Ganesan A."/>
            <person name="Baranova O.V."/>
            <person name="Blanton J.M."/>
            <person name="Tanner A.C."/>
            <person name="Mathney J."/>
            <person name="Dewhirst F.E."/>
            <person name="Young S.K."/>
            <person name="Zeng Q."/>
            <person name="Gargeya S."/>
            <person name="Fitzgerald M."/>
            <person name="Haas B."/>
            <person name="Abouelleil A."/>
            <person name="Alvarado L."/>
            <person name="Arachchi H.M."/>
            <person name="Berlin A."/>
            <person name="Chapman S.B."/>
            <person name="Gearin G."/>
            <person name="Goldberg J."/>
            <person name="Griggs A."/>
            <person name="Gujja S."/>
            <person name="Hansen M."/>
            <person name="Heiman D."/>
            <person name="Howarth C."/>
            <person name="Larimer J."/>
            <person name="Lui A."/>
            <person name="MacDonald P.J.P."/>
            <person name="McCowen C."/>
            <person name="Montmayeur A."/>
            <person name="Murphy C."/>
            <person name="Neiman D."/>
            <person name="Pearson M."/>
            <person name="Priest M."/>
            <person name="Roberts A."/>
            <person name="Saif S."/>
            <person name="Shea T."/>
            <person name="Sisk P."/>
            <person name="Stolte C."/>
            <person name="Sykes S."/>
            <person name="Wortman J."/>
            <person name="Nusbaum C."/>
            <person name="Birren B."/>
        </authorList>
    </citation>
    <scope>NUCLEOTIDE SEQUENCE [LARGE SCALE GENOMIC DNA]</scope>
    <source>
        <strain evidence="16 17">F0424</strain>
    </source>
</reference>
<evidence type="ECO:0000313" key="16">
    <source>
        <dbReference type="EMBL" id="EJD65589.1"/>
    </source>
</evidence>
<feature type="binding site" description="type 1 copper site" evidence="12">
    <location>
        <position position="967"/>
    </location>
    <ligand>
        <name>Cu cation</name>
        <dbReference type="ChEBI" id="CHEBI:23378"/>
        <label>1</label>
    </ligand>
</feature>
<feature type="transmembrane region" description="Helical" evidence="14">
    <location>
        <begin position="260"/>
        <end position="284"/>
    </location>
</feature>
<evidence type="ECO:0000256" key="9">
    <source>
        <dbReference type="ARBA" id="ARBA00023002"/>
    </source>
</evidence>
<feature type="binding site" description="type 1 copper site" evidence="12">
    <location>
        <position position="820"/>
    </location>
    <ligand>
        <name>Cu cation</name>
        <dbReference type="ChEBI" id="CHEBI:23378"/>
        <label>1</label>
    </ligand>
</feature>
<feature type="transmembrane region" description="Helical" evidence="14">
    <location>
        <begin position="21"/>
        <end position="42"/>
    </location>
</feature>
<feature type="binding site" description="type 1 copper site" evidence="12">
    <location>
        <position position="806"/>
    </location>
    <ligand>
        <name>Cu cation</name>
        <dbReference type="ChEBI" id="CHEBI:23378"/>
        <label>1</label>
    </ligand>
</feature>
<dbReference type="HOGENOM" id="CLU_012480_0_0_11"/>
<dbReference type="eggNOG" id="COG4243">
    <property type="taxonomic scope" value="Bacteria"/>
</dbReference>
<keyword evidence="14" id="KW-1133">Transmembrane helix</keyword>
<feature type="transmembrane region" description="Helical" evidence="14">
    <location>
        <begin position="148"/>
        <end position="167"/>
    </location>
</feature>
<feature type="binding site" description="type 1 copper site" evidence="12">
    <location>
        <position position="807"/>
    </location>
    <ligand>
        <name>Cu cation</name>
        <dbReference type="ChEBI" id="CHEBI:23378"/>
        <label>1</label>
    </ligand>
</feature>
<evidence type="ECO:0000256" key="2">
    <source>
        <dbReference type="ARBA" id="ARBA00001973"/>
    </source>
</evidence>
<dbReference type="GO" id="GO:0050421">
    <property type="term" value="F:nitrite reductase (NO-forming) activity"/>
    <property type="evidence" value="ECO:0007669"/>
    <property type="project" value="UniProtKB-EC"/>
</dbReference>
<dbReference type="PANTHER" id="PTHR11709">
    <property type="entry name" value="MULTI-COPPER OXIDASE"/>
    <property type="match status" value="1"/>
</dbReference>
<evidence type="ECO:0000256" key="3">
    <source>
        <dbReference type="ARBA" id="ARBA00010609"/>
    </source>
</evidence>
<evidence type="ECO:0000256" key="6">
    <source>
        <dbReference type="ARBA" id="ARBA00017290"/>
    </source>
</evidence>
<evidence type="ECO:0000259" key="15">
    <source>
        <dbReference type="Pfam" id="PF07732"/>
    </source>
</evidence>
<evidence type="ECO:0000256" key="10">
    <source>
        <dbReference type="ARBA" id="ARBA00023008"/>
    </source>
</evidence>
<evidence type="ECO:0000256" key="14">
    <source>
        <dbReference type="SAM" id="Phobius"/>
    </source>
</evidence>
<dbReference type="PANTHER" id="PTHR11709:SF394">
    <property type="entry name" value="FI03373P-RELATED"/>
    <property type="match status" value="1"/>
</dbReference>
<feature type="region of interest" description="Disordered" evidence="13">
    <location>
        <begin position="418"/>
        <end position="468"/>
    </location>
</feature>
<feature type="binding site" description="type 1 copper site" evidence="12">
    <location>
        <position position="771"/>
    </location>
    <ligand>
        <name>Cu cation</name>
        <dbReference type="ChEBI" id="CHEBI:23378"/>
        <label>1</label>
    </ligand>
</feature>
<feature type="compositionally biased region" description="Basic and acidic residues" evidence="13">
    <location>
        <begin position="429"/>
        <end position="446"/>
    </location>
</feature>
<dbReference type="InterPro" id="IPR008972">
    <property type="entry name" value="Cupredoxin"/>
</dbReference>
<feature type="compositionally biased region" description="Polar residues" evidence="13">
    <location>
        <begin position="694"/>
        <end position="707"/>
    </location>
</feature>
<dbReference type="InterPro" id="IPR011707">
    <property type="entry name" value="Cu-oxidase-like_N"/>
</dbReference>
<feature type="binding site" description="type 1 copper site" evidence="12">
    <location>
        <position position="766"/>
    </location>
    <ligand>
        <name>Cu cation</name>
        <dbReference type="ChEBI" id="CHEBI:23378"/>
        <label>1</label>
    </ligand>
</feature>
<name>J0X174_9BIFI</name>
<keyword evidence="9" id="KW-0560">Oxidoreductase</keyword>